<dbReference type="PANTHER" id="PTHR31181">
    <property type="entry name" value="EGG CELL-SECRETED PROTEIN 1.4"/>
    <property type="match status" value="1"/>
</dbReference>
<sequence length="154" mass="16538">MAFKRTILFLIFCLASLVSLGLARKSPSISPRPSKGIMECWAASYDLAKCSGELLRVSQGGVLDLSIWPDCCKAAESISSGCWPKMFPMNPLFPQILRMYCPRLSLPPPPPPPMTPDAQGPSMVFAPTDAPTPNADAPTPDADAPTMDADVVKM</sequence>
<dbReference type="GO" id="GO:0031982">
    <property type="term" value="C:vesicle"/>
    <property type="evidence" value="ECO:0000318"/>
    <property type="project" value="GO_Central"/>
</dbReference>
<reference evidence="5" key="3">
    <citation type="submission" date="2020-06" db="EMBL/GenBank/DDBJ databases">
        <title>Helianthus annuus Genome sequencing and assembly Release 2.</title>
        <authorList>
            <person name="Gouzy J."/>
            <person name="Langlade N."/>
            <person name="Munos S."/>
        </authorList>
    </citation>
    <scope>NUCLEOTIDE SEQUENCE</scope>
    <source>
        <tissue evidence="5">Leaves</tissue>
    </source>
</reference>
<evidence type="ECO:0000256" key="2">
    <source>
        <dbReference type="SAM" id="MobiDB-lite"/>
    </source>
</evidence>
<dbReference type="InParanoid" id="A0A251TS48"/>
<reference evidence="6" key="2">
    <citation type="submission" date="2017-02" db="EMBL/GenBank/DDBJ databases">
        <title>Sunflower complete genome.</title>
        <authorList>
            <person name="Langlade N."/>
            <person name="Munos S."/>
        </authorList>
    </citation>
    <scope>NUCLEOTIDE SEQUENCE [LARGE SCALE GENOMIC DNA]</scope>
    <source>
        <tissue evidence="6">Leaves</tissue>
    </source>
</reference>
<dbReference type="PANTHER" id="PTHR31181:SF51">
    <property type="entry name" value="EGG CELL-SECRETED PROTEIN 1.4"/>
    <property type="match status" value="1"/>
</dbReference>
<evidence type="ECO:0000259" key="4">
    <source>
        <dbReference type="Pfam" id="PF05617"/>
    </source>
</evidence>
<protein>
    <submittedName>
        <fullName evidence="5 6">Prolamin-like domain-containing protein</fullName>
    </submittedName>
</protein>
<dbReference type="EMBL" id="CM007899">
    <property type="protein sequence ID" value="OTG12851.1"/>
    <property type="molecule type" value="Genomic_DNA"/>
</dbReference>
<proteinExistence type="predicted"/>
<evidence type="ECO:0000256" key="3">
    <source>
        <dbReference type="SAM" id="SignalP"/>
    </source>
</evidence>
<name>A0A251TS48_HELAN</name>
<feature type="compositionally biased region" description="Low complexity" evidence="2">
    <location>
        <begin position="126"/>
        <end position="154"/>
    </location>
</feature>
<evidence type="ECO:0000313" key="7">
    <source>
        <dbReference type="Proteomes" id="UP000215914"/>
    </source>
</evidence>
<dbReference type="Proteomes" id="UP000215914">
    <property type="component" value="Chromosome 10"/>
</dbReference>
<dbReference type="GO" id="GO:0005576">
    <property type="term" value="C:extracellular region"/>
    <property type="evidence" value="ECO:0000318"/>
    <property type="project" value="GO_Central"/>
</dbReference>
<feature type="signal peptide" evidence="3">
    <location>
        <begin position="1"/>
        <end position="23"/>
    </location>
</feature>
<organism evidence="6 7">
    <name type="scientific">Helianthus annuus</name>
    <name type="common">Common sunflower</name>
    <dbReference type="NCBI Taxonomy" id="4232"/>
    <lineage>
        <taxon>Eukaryota</taxon>
        <taxon>Viridiplantae</taxon>
        <taxon>Streptophyta</taxon>
        <taxon>Embryophyta</taxon>
        <taxon>Tracheophyta</taxon>
        <taxon>Spermatophyta</taxon>
        <taxon>Magnoliopsida</taxon>
        <taxon>eudicotyledons</taxon>
        <taxon>Gunneridae</taxon>
        <taxon>Pentapetalae</taxon>
        <taxon>asterids</taxon>
        <taxon>campanulids</taxon>
        <taxon>Asterales</taxon>
        <taxon>Asteraceae</taxon>
        <taxon>Asteroideae</taxon>
        <taxon>Heliantheae alliance</taxon>
        <taxon>Heliantheae</taxon>
        <taxon>Helianthus</taxon>
    </lineage>
</organism>
<dbReference type="OMA" id="MECWAAS"/>
<keyword evidence="7" id="KW-1185">Reference proteome</keyword>
<dbReference type="EMBL" id="MNCJ02000325">
    <property type="protein sequence ID" value="KAF5788229.1"/>
    <property type="molecule type" value="Genomic_DNA"/>
</dbReference>
<dbReference type="GO" id="GO:0080155">
    <property type="term" value="P:regulation of double fertilization forming a zygote and endosperm"/>
    <property type="evidence" value="ECO:0000318"/>
    <property type="project" value="GO_Central"/>
</dbReference>
<dbReference type="Gramene" id="mRNA:HanXRQr2_Chr10g0461701">
    <property type="protein sequence ID" value="CDS:HanXRQr2_Chr10g0461701.1"/>
    <property type="gene ID" value="HanXRQr2_Chr10g0461701"/>
</dbReference>
<keyword evidence="1 3" id="KW-0732">Signal</keyword>
<dbReference type="Pfam" id="PF05617">
    <property type="entry name" value="Prolamin_like"/>
    <property type="match status" value="1"/>
</dbReference>
<accession>A0A251TS48</accession>
<dbReference type="AlphaFoldDB" id="A0A251TS48"/>
<reference evidence="5 7" key="1">
    <citation type="journal article" date="2017" name="Nature">
        <title>The sunflower genome provides insights into oil metabolism, flowering and Asterid evolution.</title>
        <authorList>
            <person name="Badouin H."/>
            <person name="Gouzy J."/>
            <person name="Grassa C.J."/>
            <person name="Murat F."/>
            <person name="Staton S.E."/>
            <person name="Cottret L."/>
            <person name="Lelandais-Briere C."/>
            <person name="Owens G.L."/>
            <person name="Carrere S."/>
            <person name="Mayjonade B."/>
            <person name="Legrand L."/>
            <person name="Gill N."/>
            <person name="Kane N.C."/>
            <person name="Bowers J.E."/>
            <person name="Hubner S."/>
            <person name="Bellec A."/>
            <person name="Berard A."/>
            <person name="Berges H."/>
            <person name="Blanchet N."/>
            <person name="Boniface M.C."/>
            <person name="Brunel D."/>
            <person name="Catrice O."/>
            <person name="Chaidir N."/>
            <person name="Claudel C."/>
            <person name="Donnadieu C."/>
            <person name="Faraut T."/>
            <person name="Fievet G."/>
            <person name="Helmstetter N."/>
            <person name="King M."/>
            <person name="Knapp S.J."/>
            <person name="Lai Z."/>
            <person name="Le Paslier M.C."/>
            <person name="Lippi Y."/>
            <person name="Lorenzon L."/>
            <person name="Mandel J.R."/>
            <person name="Marage G."/>
            <person name="Marchand G."/>
            <person name="Marquand E."/>
            <person name="Bret-Mestries E."/>
            <person name="Morien E."/>
            <person name="Nambeesan S."/>
            <person name="Nguyen T."/>
            <person name="Pegot-Espagnet P."/>
            <person name="Pouilly N."/>
            <person name="Raftis F."/>
            <person name="Sallet E."/>
            <person name="Schiex T."/>
            <person name="Thomas J."/>
            <person name="Vandecasteele C."/>
            <person name="Vares D."/>
            <person name="Vear F."/>
            <person name="Vautrin S."/>
            <person name="Crespi M."/>
            <person name="Mangin B."/>
            <person name="Burke J.M."/>
            <person name="Salse J."/>
            <person name="Munos S."/>
            <person name="Vincourt P."/>
            <person name="Rieseberg L.H."/>
            <person name="Langlade N.B."/>
        </authorList>
    </citation>
    <scope>NUCLEOTIDE SEQUENCE [LARGE SCALE GENOMIC DNA]</scope>
    <source>
        <strain evidence="7">cv. SF193</strain>
        <tissue evidence="5">Leaves</tissue>
    </source>
</reference>
<evidence type="ECO:0000256" key="1">
    <source>
        <dbReference type="ARBA" id="ARBA00022729"/>
    </source>
</evidence>
<gene>
    <name evidence="6" type="ORF">HannXRQ_Chr10g0314171</name>
    <name evidence="5" type="ORF">HanXRQr2_Chr10g0461701</name>
</gene>
<feature type="chain" id="PRO_5012174140" evidence="3">
    <location>
        <begin position="24"/>
        <end position="154"/>
    </location>
</feature>
<feature type="domain" description="Prolamin-like" evidence="4">
    <location>
        <begin position="39"/>
        <end position="101"/>
    </location>
</feature>
<dbReference type="GO" id="GO:0009567">
    <property type="term" value="P:double fertilization forming a zygote and endosperm"/>
    <property type="evidence" value="ECO:0000318"/>
    <property type="project" value="GO_Central"/>
</dbReference>
<feature type="region of interest" description="Disordered" evidence="2">
    <location>
        <begin position="108"/>
        <end position="154"/>
    </location>
</feature>
<dbReference type="STRING" id="4232.A0A251TS48"/>
<evidence type="ECO:0000313" key="6">
    <source>
        <dbReference type="EMBL" id="OTG12851.1"/>
    </source>
</evidence>
<evidence type="ECO:0000313" key="5">
    <source>
        <dbReference type="EMBL" id="KAF5788229.1"/>
    </source>
</evidence>
<dbReference type="InterPro" id="IPR008502">
    <property type="entry name" value="Prolamin-like"/>
</dbReference>
<dbReference type="GO" id="GO:2000008">
    <property type="term" value="P:regulation of protein localization to cell surface"/>
    <property type="evidence" value="ECO:0000318"/>
    <property type="project" value="GO_Central"/>
</dbReference>